<dbReference type="InterPro" id="IPR049469">
    <property type="entry name" value="RRP40_KH-I"/>
</dbReference>
<dbReference type="InterPro" id="IPR026699">
    <property type="entry name" value="Exosome_RNA_bind1/RRP40/RRP4"/>
</dbReference>
<dbReference type="Pfam" id="PF18311">
    <property type="entry name" value="Rrp40_N"/>
    <property type="match status" value="1"/>
</dbReference>
<evidence type="ECO:0000256" key="7">
    <source>
        <dbReference type="ARBA" id="ARBA00022884"/>
    </source>
</evidence>
<evidence type="ECO:0000256" key="9">
    <source>
        <dbReference type="ARBA" id="ARBA00030615"/>
    </source>
</evidence>
<dbReference type="OrthoDB" id="340500at2759"/>
<dbReference type="CDD" id="cd05790">
    <property type="entry name" value="S1_Rrp40"/>
    <property type="match status" value="1"/>
</dbReference>
<dbReference type="InterPro" id="IPR012340">
    <property type="entry name" value="NA-bd_OB-fold"/>
</dbReference>
<feature type="domain" description="Exosome complex exonuclease Rrp40 N-terminal" evidence="12">
    <location>
        <begin position="23"/>
        <end position="95"/>
    </location>
</feature>
<dbReference type="InterPro" id="IPR004088">
    <property type="entry name" value="KH_dom_type_1"/>
</dbReference>
<dbReference type="GO" id="GO:0071035">
    <property type="term" value="P:nuclear polyadenylation-dependent rRNA catabolic process"/>
    <property type="evidence" value="ECO:0007669"/>
    <property type="project" value="TreeGrafter"/>
</dbReference>
<dbReference type="GO" id="GO:0000177">
    <property type="term" value="C:cytoplasmic exosome (RNase complex)"/>
    <property type="evidence" value="ECO:0007669"/>
    <property type="project" value="TreeGrafter"/>
</dbReference>
<organism evidence="13 14">
    <name type="scientific">Microbotryum saponariae</name>
    <dbReference type="NCBI Taxonomy" id="289078"/>
    <lineage>
        <taxon>Eukaryota</taxon>
        <taxon>Fungi</taxon>
        <taxon>Dikarya</taxon>
        <taxon>Basidiomycota</taxon>
        <taxon>Pucciniomycotina</taxon>
        <taxon>Microbotryomycetes</taxon>
        <taxon>Microbotryales</taxon>
        <taxon>Microbotryaceae</taxon>
        <taxon>Microbotryum</taxon>
    </lineage>
</organism>
<evidence type="ECO:0000313" key="14">
    <source>
        <dbReference type="Proteomes" id="UP000249723"/>
    </source>
</evidence>
<dbReference type="CDD" id="cd22526">
    <property type="entry name" value="KH-I_Rrp40"/>
    <property type="match status" value="1"/>
</dbReference>
<dbReference type="Gene3D" id="3.30.1370.10">
    <property type="entry name" value="K Homology domain, type 1"/>
    <property type="match status" value="1"/>
</dbReference>
<dbReference type="InterPro" id="IPR036612">
    <property type="entry name" value="KH_dom_type_1_sf"/>
</dbReference>
<dbReference type="GO" id="GO:0071038">
    <property type="term" value="P:TRAMP-dependent tRNA surveillance pathway"/>
    <property type="evidence" value="ECO:0007669"/>
    <property type="project" value="TreeGrafter"/>
</dbReference>
<evidence type="ECO:0000256" key="8">
    <source>
        <dbReference type="ARBA" id="ARBA00023242"/>
    </source>
</evidence>
<dbReference type="GO" id="GO:0034475">
    <property type="term" value="P:U4 snRNA 3'-end processing"/>
    <property type="evidence" value="ECO:0007669"/>
    <property type="project" value="TreeGrafter"/>
</dbReference>
<comment type="similarity">
    <text evidence="3">Belongs to the RRP40 family.</text>
</comment>
<dbReference type="FunFam" id="2.40.50.140:FF:000112">
    <property type="entry name" value="Exosome complex component RRP40"/>
    <property type="match status" value="1"/>
</dbReference>
<dbReference type="InterPro" id="IPR041054">
    <property type="entry name" value="Rrp40_N_euk"/>
</dbReference>
<evidence type="ECO:0000259" key="11">
    <source>
        <dbReference type="Pfam" id="PF15985"/>
    </source>
</evidence>
<evidence type="ECO:0000256" key="4">
    <source>
        <dbReference type="ARBA" id="ARBA00022490"/>
    </source>
</evidence>
<keyword evidence="5" id="KW-0698">rRNA processing</keyword>
<dbReference type="GO" id="GO:0005730">
    <property type="term" value="C:nucleolus"/>
    <property type="evidence" value="ECO:0007669"/>
    <property type="project" value="UniProtKB-SubCell"/>
</dbReference>
<evidence type="ECO:0000256" key="1">
    <source>
        <dbReference type="ARBA" id="ARBA00004496"/>
    </source>
</evidence>
<keyword evidence="14" id="KW-1185">Reference proteome</keyword>
<dbReference type="EMBL" id="FMWP01000107">
    <property type="protein sequence ID" value="SDA00575.1"/>
    <property type="molecule type" value="Genomic_DNA"/>
</dbReference>
<name>A0A2X0LVK4_9BASI</name>
<sequence length="342" mass="37225">MTRVLLPGDRLPSTSAASAATTLHLGPGLQSVVVPSSYKGKSKATSDAMDTDEKPGKEAEGGEEDEEVVANRAGLLGMQEDNKSQKYWIEGTSRRSPRTHRRDAMMYIWLAPSGARHASSTLRISAARGCCHDLMLYGVYGEDYSNHDLKCTFNEGDRHFLPYKIVVAQYSELTKRSILLNLVPTFIMQYIPQAPEPVIGIIIARHAEGYRVDIGSSQAASLDALAFEGATKRNKPNLKVGTLVYGHLLATPPFSEPEISCVDAATQKAAGFGELAGGFLIRHVELGRCRALLSPKHPILERLGAQFAFEIAVGMNGRVWVKAGDDDTEKLIAMIAELRGDE</sequence>
<feature type="domain" description="K Homology" evidence="11">
    <location>
        <begin position="278"/>
        <end position="325"/>
    </location>
</feature>
<evidence type="ECO:0000256" key="10">
    <source>
        <dbReference type="SAM" id="MobiDB-lite"/>
    </source>
</evidence>
<evidence type="ECO:0000256" key="5">
    <source>
        <dbReference type="ARBA" id="ARBA00022552"/>
    </source>
</evidence>
<keyword evidence="6" id="KW-0271">Exosome</keyword>
<dbReference type="Gene3D" id="2.40.50.140">
    <property type="entry name" value="Nucleic acid-binding proteins"/>
    <property type="match status" value="1"/>
</dbReference>
<comment type="subcellular location">
    <subcellularLocation>
        <location evidence="1">Cytoplasm</location>
    </subcellularLocation>
    <subcellularLocation>
        <location evidence="2">Nucleus</location>
        <location evidence="2">Nucleolus</location>
    </subcellularLocation>
</comment>
<gene>
    <name evidence="13" type="ORF">BZ3500_MVSOF-1268-A1-R1_CHR9G10715</name>
</gene>
<dbReference type="GO" id="GO:0000176">
    <property type="term" value="C:nuclear exosome (RNase complex)"/>
    <property type="evidence" value="ECO:0007669"/>
    <property type="project" value="TreeGrafter"/>
</dbReference>
<dbReference type="Pfam" id="PF21262">
    <property type="entry name" value="RRP40_S1"/>
    <property type="match status" value="1"/>
</dbReference>
<evidence type="ECO:0000256" key="2">
    <source>
        <dbReference type="ARBA" id="ARBA00004604"/>
    </source>
</evidence>
<evidence type="ECO:0000259" key="12">
    <source>
        <dbReference type="Pfam" id="PF18311"/>
    </source>
</evidence>
<dbReference type="GO" id="GO:0071034">
    <property type="term" value="P:CUT catabolic process"/>
    <property type="evidence" value="ECO:0007669"/>
    <property type="project" value="TreeGrafter"/>
</dbReference>
<feature type="compositionally biased region" description="Basic and acidic residues" evidence="10">
    <location>
        <begin position="51"/>
        <end position="60"/>
    </location>
</feature>
<dbReference type="GO" id="GO:0003723">
    <property type="term" value="F:RNA binding"/>
    <property type="evidence" value="ECO:0007669"/>
    <property type="project" value="UniProtKB-KW"/>
</dbReference>
<keyword evidence="7" id="KW-0694">RNA-binding</keyword>
<dbReference type="Pfam" id="PF15985">
    <property type="entry name" value="KH_6"/>
    <property type="match status" value="1"/>
</dbReference>
<evidence type="ECO:0000256" key="3">
    <source>
        <dbReference type="ARBA" id="ARBA00007841"/>
    </source>
</evidence>
<dbReference type="GO" id="GO:0000467">
    <property type="term" value="P:exonucleolytic trimming to generate mature 3'-end of 5.8S rRNA from tricistronic rRNA transcript (SSU-rRNA, 5.8S rRNA, LSU-rRNA)"/>
    <property type="evidence" value="ECO:0007669"/>
    <property type="project" value="TreeGrafter"/>
</dbReference>
<dbReference type="STRING" id="289078.A0A2X0LVK4"/>
<dbReference type="PANTHER" id="PTHR21321:SF1">
    <property type="entry name" value="EXOSOME COMPLEX COMPONENT RRP40"/>
    <property type="match status" value="1"/>
</dbReference>
<reference evidence="14" key="1">
    <citation type="submission" date="2016-10" db="EMBL/GenBank/DDBJ databases">
        <authorList>
            <person name="Jeantristanb JTB J.-T."/>
            <person name="Ricardo R."/>
        </authorList>
    </citation>
    <scope>NUCLEOTIDE SEQUENCE [LARGE SCALE GENOMIC DNA]</scope>
</reference>
<dbReference type="SUPFAM" id="SSF54791">
    <property type="entry name" value="Eukaryotic type KH-domain (KH-domain type I)"/>
    <property type="match status" value="1"/>
</dbReference>
<dbReference type="Proteomes" id="UP000249723">
    <property type="component" value="Unassembled WGS sequence"/>
</dbReference>
<accession>A0A2X0LVK4</accession>
<dbReference type="GO" id="GO:0071051">
    <property type="term" value="P:poly(A)-dependent snoRNA 3'-end processing"/>
    <property type="evidence" value="ECO:0007669"/>
    <property type="project" value="TreeGrafter"/>
</dbReference>
<evidence type="ECO:0000313" key="13">
    <source>
        <dbReference type="EMBL" id="SDA00575.1"/>
    </source>
</evidence>
<dbReference type="SUPFAM" id="SSF50249">
    <property type="entry name" value="Nucleic acid-binding proteins"/>
    <property type="match status" value="1"/>
</dbReference>
<proteinExistence type="inferred from homology"/>
<dbReference type="PANTHER" id="PTHR21321">
    <property type="entry name" value="PNAS-3 RELATED"/>
    <property type="match status" value="1"/>
</dbReference>
<evidence type="ECO:0000256" key="6">
    <source>
        <dbReference type="ARBA" id="ARBA00022835"/>
    </source>
</evidence>
<keyword evidence="8" id="KW-0539">Nucleus</keyword>
<protein>
    <recommendedName>
        <fullName evidence="9">Ribosomal RNA-processing protein 40</fullName>
    </recommendedName>
</protein>
<keyword evidence="4" id="KW-0963">Cytoplasm</keyword>
<dbReference type="InterPro" id="IPR037319">
    <property type="entry name" value="Rrp40_S1"/>
</dbReference>
<dbReference type="AlphaFoldDB" id="A0A2X0LVK4"/>
<feature type="region of interest" description="Disordered" evidence="10">
    <location>
        <begin position="23"/>
        <end position="66"/>
    </location>
</feature>